<evidence type="ECO:0000256" key="2">
    <source>
        <dbReference type="HAMAP-Rule" id="MF_01940"/>
    </source>
</evidence>
<evidence type="ECO:0000313" key="4">
    <source>
        <dbReference type="EMBL" id="CCF83889.1"/>
    </source>
</evidence>
<gene>
    <name evidence="4" type="ORF">NITHO_280032</name>
</gene>
<dbReference type="GO" id="GO:0008664">
    <property type="term" value="F:RNA 2',3'-cyclic 3'-phosphodiesterase activity"/>
    <property type="evidence" value="ECO:0007669"/>
    <property type="project" value="UniProtKB-EC"/>
</dbReference>
<protein>
    <recommendedName>
        <fullName evidence="2">RNA 2',3'-cyclic phosphodiesterase</fullName>
        <shortName evidence="2">RNA 2',3'-CPDase</shortName>
        <ecNumber evidence="2">3.1.4.58</ecNumber>
    </recommendedName>
</protein>
<keyword evidence="5" id="KW-1185">Reference proteome</keyword>
<dbReference type="OrthoDB" id="9789350at2"/>
<dbReference type="GO" id="GO:0016874">
    <property type="term" value="F:ligase activity"/>
    <property type="evidence" value="ECO:0007669"/>
    <property type="project" value="UniProtKB-KW"/>
</dbReference>
<proteinExistence type="inferred from homology"/>
<comment type="similarity">
    <text evidence="2">Belongs to the 2H phosphoesterase superfamily. ThpR family.</text>
</comment>
<feature type="short sequence motif" description="HXTX 1" evidence="2">
    <location>
        <begin position="44"/>
        <end position="47"/>
    </location>
</feature>
<feature type="active site" description="Proton donor" evidence="2">
    <location>
        <position position="44"/>
    </location>
</feature>
<feature type="domain" description="Phosphoesterase HXTX" evidence="3">
    <location>
        <begin position="11"/>
        <end position="95"/>
    </location>
</feature>
<dbReference type="InterPro" id="IPR004175">
    <property type="entry name" value="RNA_CPDase"/>
</dbReference>
<feature type="active site" description="Proton acceptor" evidence="2">
    <location>
        <position position="132"/>
    </location>
</feature>
<dbReference type="GO" id="GO:0004113">
    <property type="term" value="F:2',3'-cyclic-nucleotide 3'-phosphodiesterase activity"/>
    <property type="evidence" value="ECO:0007669"/>
    <property type="project" value="InterPro"/>
</dbReference>
<keyword evidence="4" id="KW-0436">Ligase</keyword>
<dbReference type="SUPFAM" id="SSF55144">
    <property type="entry name" value="LigT-like"/>
    <property type="match status" value="1"/>
</dbReference>
<evidence type="ECO:0000256" key="1">
    <source>
        <dbReference type="ARBA" id="ARBA00022801"/>
    </source>
</evidence>
<dbReference type="InterPro" id="IPR014051">
    <property type="entry name" value="Phosphoesterase_HXTX"/>
</dbReference>
<dbReference type="NCBIfam" id="TIGR02258">
    <property type="entry name" value="2_5_ligase"/>
    <property type="match status" value="1"/>
</dbReference>
<dbReference type="Pfam" id="PF02834">
    <property type="entry name" value="LigT_PEase"/>
    <property type="match status" value="2"/>
</dbReference>
<organism evidence="4 5">
    <name type="scientific">Nitrolancea hollandica Lb</name>
    <dbReference type="NCBI Taxonomy" id="1129897"/>
    <lineage>
        <taxon>Bacteria</taxon>
        <taxon>Pseudomonadati</taxon>
        <taxon>Thermomicrobiota</taxon>
        <taxon>Thermomicrobia</taxon>
        <taxon>Sphaerobacterales</taxon>
        <taxon>Sphaerobacterineae</taxon>
        <taxon>Sphaerobacteraceae</taxon>
        <taxon>Nitrolancea</taxon>
    </lineage>
</organism>
<evidence type="ECO:0000259" key="3">
    <source>
        <dbReference type="Pfam" id="PF02834"/>
    </source>
</evidence>
<feature type="short sequence motif" description="HXTX 2" evidence="2">
    <location>
        <begin position="132"/>
        <end position="135"/>
    </location>
</feature>
<reference evidence="4 5" key="1">
    <citation type="journal article" date="2012" name="ISME J.">
        <title>Nitrification expanded: discovery, physiology and genomics of a nitrite-oxidizing bacterium from the phylum Chloroflexi.</title>
        <authorList>
            <person name="Sorokin D.Y."/>
            <person name="Lucker S."/>
            <person name="Vejmelkova D."/>
            <person name="Kostrikina N.A."/>
            <person name="Kleerebezem R."/>
            <person name="Rijpstra W.I."/>
            <person name="Damste J.S."/>
            <person name="Le Paslier D."/>
            <person name="Muyzer G."/>
            <person name="Wagner M."/>
            <person name="van Loosdrecht M.C."/>
            <person name="Daims H."/>
        </authorList>
    </citation>
    <scope>NUCLEOTIDE SEQUENCE [LARGE SCALE GENOMIC DNA]</scope>
    <source>
        <strain evidence="5">none</strain>
    </source>
</reference>
<dbReference type="AlphaFoldDB" id="I4EGS7"/>
<dbReference type="PANTHER" id="PTHR35561:SF1">
    <property type="entry name" value="RNA 2',3'-CYCLIC PHOSPHODIESTERASE"/>
    <property type="match status" value="1"/>
</dbReference>
<feature type="domain" description="Phosphoesterase HXTX" evidence="3">
    <location>
        <begin position="106"/>
        <end position="183"/>
    </location>
</feature>
<dbReference type="InterPro" id="IPR009097">
    <property type="entry name" value="Cyclic_Pdiesterase"/>
</dbReference>
<comment type="catalytic activity">
    <reaction evidence="2">
        <text>a 3'-end 2',3'-cyclophospho-ribonucleotide-RNA + H2O = a 3'-end 2'-phospho-ribonucleotide-RNA + H(+)</text>
        <dbReference type="Rhea" id="RHEA:11828"/>
        <dbReference type="Rhea" id="RHEA-COMP:10464"/>
        <dbReference type="Rhea" id="RHEA-COMP:17353"/>
        <dbReference type="ChEBI" id="CHEBI:15377"/>
        <dbReference type="ChEBI" id="CHEBI:15378"/>
        <dbReference type="ChEBI" id="CHEBI:83064"/>
        <dbReference type="ChEBI" id="CHEBI:173113"/>
        <dbReference type="EC" id="3.1.4.58"/>
    </reaction>
</comment>
<name>I4EGS7_9BACT</name>
<comment type="caution">
    <text evidence="4">The sequence shown here is derived from an EMBL/GenBank/DDBJ whole genome shotgun (WGS) entry which is preliminary data.</text>
</comment>
<evidence type="ECO:0000313" key="5">
    <source>
        <dbReference type="Proteomes" id="UP000004221"/>
    </source>
</evidence>
<dbReference type="Gene3D" id="3.90.1140.10">
    <property type="entry name" value="Cyclic phosphodiesterase"/>
    <property type="match status" value="1"/>
</dbReference>
<dbReference type="EMBL" id="CAGS01000201">
    <property type="protein sequence ID" value="CCF83889.1"/>
    <property type="molecule type" value="Genomic_DNA"/>
</dbReference>
<dbReference type="EC" id="3.1.4.58" evidence="2"/>
<dbReference type="HAMAP" id="MF_01940">
    <property type="entry name" value="RNA_CPDase"/>
    <property type="match status" value="1"/>
</dbReference>
<dbReference type="RefSeq" id="WP_008477582.1">
    <property type="nucleotide sequence ID" value="NZ_CAGS01000201.1"/>
</dbReference>
<keyword evidence="1 2" id="KW-0378">Hydrolase</keyword>
<dbReference type="Proteomes" id="UP000004221">
    <property type="component" value="Unassembled WGS sequence"/>
</dbReference>
<dbReference type="PANTHER" id="PTHR35561">
    <property type="entry name" value="RNA 2',3'-CYCLIC PHOSPHODIESTERASE"/>
    <property type="match status" value="1"/>
</dbReference>
<accession>I4EGS7</accession>
<sequence length="196" mass="21901">MSDVWRLFAAIEVPQDVRDRVGQAGRLLADAGWRAKWVTPDRTHLTLKFYGNVELERLDALQQALREAIERESAFTLQAAGAGVFPNPRRPRVLWLGLGGHELQFLNRLQAGIDRASADLGFPPEARAFHPHLTVARIKPEDLSTITGVEHRLAELSAFPALPVPVERVTLFRSELRRSGPIYTPLEEFPLNGAGR</sequence>
<comment type="function">
    <text evidence="2">Hydrolyzes RNA 2',3'-cyclic phosphodiester to an RNA 2'-phosphomonoester.</text>
</comment>